<accession>A0A251NF94</accession>
<evidence type="ECO:0000313" key="2">
    <source>
        <dbReference type="Proteomes" id="UP000006882"/>
    </source>
</evidence>
<protein>
    <submittedName>
        <fullName evidence="1">Uncharacterized protein</fullName>
    </submittedName>
</protein>
<reference evidence="1 2" key="1">
    <citation type="journal article" date="2013" name="Nat. Genet.">
        <title>The high-quality draft genome of peach (Prunus persica) identifies unique patterns of genetic diversity, domestication and genome evolution.</title>
        <authorList>
            <consortium name="International Peach Genome Initiative"/>
            <person name="Verde I."/>
            <person name="Abbott A.G."/>
            <person name="Scalabrin S."/>
            <person name="Jung S."/>
            <person name="Shu S."/>
            <person name="Marroni F."/>
            <person name="Zhebentyayeva T."/>
            <person name="Dettori M.T."/>
            <person name="Grimwood J."/>
            <person name="Cattonaro F."/>
            <person name="Zuccolo A."/>
            <person name="Rossini L."/>
            <person name="Jenkins J."/>
            <person name="Vendramin E."/>
            <person name="Meisel L.A."/>
            <person name="Decroocq V."/>
            <person name="Sosinski B."/>
            <person name="Prochnik S."/>
            <person name="Mitros T."/>
            <person name="Policriti A."/>
            <person name="Cipriani G."/>
            <person name="Dondini L."/>
            <person name="Ficklin S."/>
            <person name="Goodstein D.M."/>
            <person name="Xuan P."/>
            <person name="Del Fabbro C."/>
            <person name="Aramini V."/>
            <person name="Copetti D."/>
            <person name="Gonzalez S."/>
            <person name="Horner D.S."/>
            <person name="Falchi R."/>
            <person name="Lucas S."/>
            <person name="Mica E."/>
            <person name="Maldonado J."/>
            <person name="Lazzari B."/>
            <person name="Bielenberg D."/>
            <person name="Pirona R."/>
            <person name="Miculan M."/>
            <person name="Barakat A."/>
            <person name="Testolin R."/>
            <person name="Stella A."/>
            <person name="Tartarini S."/>
            <person name="Tonutti P."/>
            <person name="Arus P."/>
            <person name="Orellana A."/>
            <person name="Wells C."/>
            <person name="Main D."/>
            <person name="Vizzotto G."/>
            <person name="Silva H."/>
            <person name="Salamini F."/>
            <person name="Schmutz J."/>
            <person name="Morgante M."/>
            <person name="Rokhsar D.S."/>
        </authorList>
    </citation>
    <scope>NUCLEOTIDE SEQUENCE [LARGE SCALE GENOMIC DNA]</scope>
    <source>
        <strain evidence="2">cv. Nemared</strain>
    </source>
</reference>
<dbReference type="Proteomes" id="UP000006882">
    <property type="component" value="Chromosome G7"/>
</dbReference>
<organism evidence="1 2">
    <name type="scientific">Prunus persica</name>
    <name type="common">Peach</name>
    <name type="synonym">Amygdalus persica</name>
    <dbReference type="NCBI Taxonomy" id="3760"/>
    <lineage>
        <taxon>Eukaryota</taxon>
        <taxon>Viridiplantae</taxon>
        <taxon>Streptophyta</taxon>
        <taxon>Embryophyta</taxon>
        <taxon>Tracheophyta</taxon>
        <taxon>Spermatophyta</taxon>
        <taxon>Magnoliopsida</taxon>
        <taxon>eudicotyledons</taxon>
        <taxon>Gunneridae</taxon>
        <taxon>Pentapetalae</taxon>
        <taxon>rosids</taxon>
        <taxon>fabids</taxon>
        <taxon>Rosales</taxon>
        <taxon>Rosaceae</taxon>
        <taxon>Amygdaloideae</taxon>
        <taxon>Amygdaleae</taxon>
        <taxon>Prunus</taxon>
    </lineage>
</organism>
<dbReference type="AlphaFoldDB" id="A0A251NF94"/>
<evidence type="ECO:0000313" key="1">
    <source>
        <dbReference type="EMBL" id="ONH97983.1"/>
    </source>
</evidence>
<gene>
    <name evidence="1" type="ORF">PRUPE_7G221800</name>
</gene>
<proteinExistence type="predicted"/>
<dbReference type="EMBL" id="CM007657">
    <property type="protein sequence ID" value="ONH97983.1"/>
    <property type="molecule type" value="Genomic_DNA"/>
</dbReference>
<dbReference type="Gramene" id="ONH97983">
    <property type="protein sequence ID" value="ONH97983"/>
    <property type="gene ID" value="PRUPE_7G221800"/>
</dbReference>
<name>A0A251NF94_PRUPE</name>
<keyword evidence="2" id="KW-1185">Reference proteome</keyword>
<sequence>MGSKNPQAIPISILIVLLRDSFWEDCLVGNLYLLRIGQALCKYLTGAFDVIKTRLQVQGSTLRYNGCYMQSSIRMADDAQEVAQR</sequence>